<evidence type="ECO:0000256" key="1">
    <source>
        <dbReference type="SAM" id="SignalP"/>
    </source>
</evidence>
<evidence type="ECO:0000313" key="2">
    <source>
        <dbReference type="EMBL" id="MEQ2181365.1"/>
    </source>
</evidence>
<gene>
    <name evidence="2" type="ORF">GOODEAATRI_010864</name>
</gene>
<dbReference type="Proteomes" id="UP001476798">
    <property type="component" value="Unassembled WGS sequence"/>
</dbReference>
<comment type="caution">
    <text evidence="2">The sequence shown here is derived from an EMBL/GenBank/DDBJ whole genome shotgun (WGS) entry which is preliminary data.</text>
</comment>
<evidence type="ECO:0008006" key="4">
    <source>
        <dbReference type="Google" id="ProtNLM"/>
    </source>
</evidence>
<accession>A0ABV0PD43</accession>
<keyword evidence="3" id="KW-1185">Reference proteome</keyword>
<name>A0ABV0PD43_9TELE</name>
<feature type="chain" id="PRO_5046199285" description="Secreted protein" evidence="1">
    <location>
        <begin position="31"/>
        <end position="111"/>
    </location>
</feature>
<organism evidence="2 3">
    <name type="scientific">Goodea atripinnis</name>
    <dbReference type="NCBI Taxonomy" id="208336"/>
    <lineage>
        <taxon>Eukaryota</taxon>
        <taxon>Metazoa</taxon>
        <taxon>Chordata</taxon>
        <taxon>Craniata</taxon>
        <taxon>Vertebrata</taxon>
        <taxon>Euteleostomi</taxon>
        <taxon>Actinopterygii</taxon>
        <taxon>Neopterygii</taxon>
        <taxon>Teleostei</taxon>
        <taxon>Neoteleostei</taxon>
        <taxon>Acanthomorphata</taxon>
        <taxon>Ovalentaria</taxon>
        <taxon>Atherinomorphae</taxon>
        <taxon>Cyprinodontiformes</taxon>
        <taxon>Goodeidae</taxon>
        <taxon>Goodea</taxon>
    </lineage>
</organism>
<reference evidence="2 3" key="1">
    <citation type="submission" date="2021-06" db="EMBL/GenBank/DDBJ databases">
        <authorList>
            <person name="Palmer J.M."/>
        </authorList>
    </citation>
    <scope>NUCLEOTIDE SEQUENCE [LARGE SCALE GENOMIC DNA]</scope>
    <source>
        <strain evidence="2 3">GA_2019</strain>
        <tissue evidence="2">Muscle</tissue>
    </source>
</reference>
<evidence type="ECO:0000313" key="3">
    <source>
        <dbReference type="Proteomes" id="UP001476798"/>
    </source>
</evidence>
<keyword evidence="1" id="KW-0732">Signal</keyword>
<sequence length="111" mass="13149">MKTEKQIMFVKPLYLLWRHAFAMFLHLCRANTAQLQVAYLFNKNQKLPQDNVTDNIPQFLCAFIFLLTPHSMTHKPVSVSAQLMRGQKRSKNKEDQSHKLVQMIESEFKRR</sequence>
<protein>
    <recommendedName>
        <fullName evidence="4">Secreted protein</fullName>
    </recommendedName>
</protein>
<feature type="signal peptide" evidence="1">
    <location>
        <begin position="1"/>
        <end position="30"/>
    </location>
</feature>
<dbReference type="EMBL" id="JAHRIO010070616">
    <property type="protein sequence ID" value="MEQ2181365.1"/>
    <property type="molecule type" value="Genomic_DNA"/>
</dbReference>
<proteinExistence type="predicted"/>